<feature type="signal peptide" evidence="2">
    <location>
        <begin position="1"/>
        <end position="22"/>
    </location>
</feature>
<dbReference type="AlphaFoldDB" id="A0AAE0A4X3"/>
<dbReference type="PANTHER" id="PTHR33463">
    <property type="entry name" value="NB-ARC DOMAIN-CONTAINING PROTEIN-RELATED"/>
    <property type="match status" value="1"/>
</dbReference>
<evidence type="ECO:0000313" key="5">
    <source>
        <dbReference type="Proteomes" id="UP001281410"/>
    </source>
</evidence>
<reference evidence="4" key="1">
    <citation type="journal article" date="2023" name="Plant J.">
        <title>Genome sequences and population genomics provide insights into the demographic history, inbreeding, and mutation load of two 'living fossil' tree species of Dipteronia.</title>
        <authorList>
            <person name="Feng Y."/>
            <person name="Comes H.P."/>
            <person name="Chen J."/>
            <person name="Zhu S."/>
            <person name="Lu R."/>
            <person name="Zhang X."/>
            <person name="Li P."/>
            <person name="Qiu J."/>
            <person name="Olsen K.M."/>
            <person name="Qiu Y."/>
        </authorList>
    </citation>
    <scope>NUCLEOTIDE SEQUENCE</scope>
    <source>
        <strain evidence="4">NBL</strain>
    </source>
</reference>
<evidence type="ECO:0000256" key="2">
    <source>
        <dbReference type="SAM" id="SignalP"/>
    </source>
</evidence>
<evidence type="ECO:0000259" key="3">
    <source>
        <dbReference type="Pfam" id="PF23247"/>
    </source>
</evidence>
<name>A0AAE0A4X3_9ROSI</name>
<dbReference type="Gene3D" id="3.80.10.10">
    <property type="entry name" value="Ribonuclease Inhibitor"/>
    <property type="match status" value="1"/>
</dbReference>
<protein>
    <recommendedName>
        <fullName evidence="3">Disease resistance protein At4g27190-like leucine-rich repeats domain-containing protein</fullName>
    </recommendedName>
</protein>
<evidence type="ECO:0000313" key="4">
    <source>
        <dbReference type="EMBL" id="KAK3200417.1"/>
    </source>
</evidence>
<dbReference type="EMBL" id="JANJYJ010000007">
    <property type="protein sequence ID" value="KAK3200417.1"/>
    <property type="molecule type" value="Genomic_DNA"/>
</dbReference>
<dbReference type="InterPro" id="IPR057135">
    <property type="entry name" value="At4g27190-like_LRR"/>
</dbReference>
<organism evidence="4 5">
    <name type="scientific">Dipteronia sinensis</name>
    <dbReference type="NCBI Taxonomy" id="43782"/>
    <lineage>
        <taxon>Eukaryota</taxon>
        <taxon>Viridiplantae</taxon>
        <taxon>Streptophyta</taxon>
        <taxon>Embryophyta</taxon>
        <taxon>Tracheophyta</taxon>
        <taxon>Spermatophyta</taxon>
        <taxon>Magnoliopsida</taxon>
        <taxon>eudicotyledons</taxon>
        <taxon>Gunneridae</taxon>
        <taxon>Pentapetalae</taxon>
        <taxon>rosids</taxon>
        <taxon>malvids</taxon>
        <taxon>Sapindales</taxon>
        <taxon>Sapindaceae</taxon>
        <taxon>Hippocastanoideae</taxon>
        <taxon>Acereae</taxon>
        <taxon>Dipteronia</taxon>
    </lineage>
</organism>
<comment type="caution">
    <text evidence="4">The sequence shown here is derived from an EMBL/GenBank/DDBJ whole genome shotgun (WGS) entry which is preliminary data.</text>
</comment>
<gene>
    <name evidence="4" type="ORF">Dsin_023832</name>
</gene>
<accession>A0AAE0A4X3</accession>
<keyword evidence="5" id="KW-1185">Reference proteome</keyword>
<evidence type="ECO:0000256" key="1">
    <source>
        <dbReference type="ARBA" id="ARBA00022821"/>
    </source>
</evidence>
<dbReference type="Pfam" id="PF23247">
    <property type="entry name" value="LRR_RPS2"/>
    <property type="match status" value="1"/>
</dbReference>
<sequence length="217" mass="24964">MAWPHGCSIITCVLLKFPNLAALEFPAVIFERIWHNQLPATTSCVQILMKLTLHGCGNLKYLFTSSMVRNFVQLQRLMICKCSVLEEITVKEVREEERKDQMFPKLMYLSIQDLENLTRFCSGSYIELPSLKVLHIDRCPELKTFTSEDTSTTTTAGKEIEKMSQAETQHIGLQPFFSERVNYFKSSLCLCVSFLVVQALRSSRIYLMFSSLDVSYF</sequence>
<proteinExistence type="predicted"/>
<feature type="domain" description="Disease resistance protein At4g27190-like leucine-rich repeats" evidence="3">
    <location>
        <begin position="31"/>
        <end position="144"/>
    </location>
</feature>
<keyword evidence="1" id="KW-0611">Plant defense</keyword>
<dbReference type="InterPro" id="IPR050905">
    <property type="entry name" value="Plant_NBS-LRR"/>
</dbReference>
<keyword evidence="2" id="KW-0732">Signal</keyword>
<dbReference type="SUPFAM" id="SSF52047">
    <property type="entry name" value="RNI-like"/>
    <property type="match status" value="1"/>
</dbReference>
<dbReference type="Proteomes" id="UP001281410">
    <property type="component" value="Unassembled WGS sequence"/>
</dbReference>
<dbReference type="InterPro" id="IPR032675">
    <property type="entry name" value="LRR_dom_sf"/>
</dbReference>
<dbReference type="PANTHER" id="PTHR33463:SF204">
    <property type="entry name" value="NB-ARC DOMAIN-CONTAINING PROTEIN"/>
    <property type="match status" value="1"/>
</dbReference>
<feature type="chain" id="PRO_5041971062" description="Disease resistance protein At4g27190-like leucine-rich repeats domain-containing protein" evidence="2">
    <location>
        <begin position="23"/>
        <end position="217"/>
    </location>
</feature>